<protein>
    <submittedName>
        <fullName evidence="10">ABC transporter</fullName>
    </submittedName>
</protein>
<comment type="caution">
    <text evidence="10">The sequence shown here is derived from an EMBL/GenBank/DDBJ whole genome shotgun (WGS) entry which is preliminary data.</text>
</comment>
<dbReference type="InterPro" id="IPR003439">
    <property type="entry name" value="ABC_transporter-like_ATP-bd"/>
</dbReference>
<dbReference type="Pfam" id="PF00664">
    <property type="entry name" value="ABC_membrane"/>
    <property type="match status" value="1"/>
</dbReference>
<dbReference type="EMBL" id="PEMJ01000339">
    <property type="protein sequence ID" value="RTI11879.1"/>
    <property type="molecule type" value="Genomic_DNA"/>
</dbReference>
<dbReference type="PANTHER" id="PTHR24221:SF654">
    <property type="entry name" value="ATP-BINDING CASSETTE SUB-FAMILY B MEMBER 6"/>
    <property type="match status" value="1"/>
</dbReference>
<dbReference type="PROSITE" id="PS00211">
    <property type="entry name" value="ABC_TRANSPORTER_1"/>
    <property type="match status" value="1"/>
</dbReference>
<sequence>MKTLWTLLEGRRGEFLLLVAVSSLVSATEALLHPLMLKWLFDEAVIAQDFRRFALLGFAYLAVGLGLIALFWVASLWQKALINQVVLDLEGRLLAQALRIDWKDFSREGAGAFVSRVHRDVLEGLAPAISLLVDLARQALAALTFLGVLLYLSWQATLALAILVPPLLWVAQRVGTGIRRATEYERESEARYLEVLSQSLKAFRALRGLPRLLSPTLAANREALRAHLEDTYRSHRLMWAQQAWSDVFMNLANTLALVVGGYFVLIRVLSFGGFLAFVNAFWRAVDNTFSLLRRVPEFHRYGQILERLHGLLSSAPDPYVQPAAEARLEGVRLGYAGGAPLELPRVEIRPGERVLLVGPNGVGKTTLLHVLSGYLAPERGKVERPARVAALTAPPELPPLTVRELVPDAGIRRELGLEGLEDRRPEALSSGQRQRAAIGALLCEEADLYLLDEPLANLDLESREGVLDLILRRTAGKALVVVLHGDEALHSRFDRVVELAGPQGVDSR</sequence>
<dbReference type="InterPro" id="IPR003593">
    <property type="entry name" value="AAA+_ATPase"/>
</dbReference>
<keyword evidence="2 7" id="KW-0812">Transmembrane</keyword>
<evidence type="ECO:0000256" key="4">
    <source>
        <dbReference type="ARBA" id="ARBA00022840"/>
    </source>
</evidence>
<accession>A0A430UTB9</accession>
<evidence type="ECO:0000313" key="10">
    <source>
        <dbReference type="EMBL" id="RTI11879.1"/>
    </source>
</evidence>
<dbReference type="Proteomes" id="UP000287155">
    <property type="component" value="Unassembled WGS sequence"/>
</dbReference>
<keyword evidence="4" id="KW-0067">ATP-binding</keyword>
<feature type="transmembrane region" description="Helical" evidence="7">
    <location>
        <begin position="140"/>
        <end position="170"/>
    </location>
</feature>
<gene>
    <name evidence="10" type="ORF">CSW27_11430</name>
</gene>
<dbReference type="PANTHER" id="PTHR24221">
    <property type="entry name" value="ATP-BINDING CASSETTE SUB-FAMILY B"/>
    <property type="match status" value="1"/>
</dbReference>
<evidence type="ECO:0000256" key="6">
    <source>
        <dbReference type="ARBA" id="ARBA00023136"/>
    </source>
</evidence>
<comment type="subcellular location">
    <subcellularLocation>
        <location evidence="1">Cell membrane</location>
        <topology evidence="1">Multi-pass membrane protein</topology>
    </subcellularLocation>
</comment>
<dbReference type="AlphaFoldDB" id="A0A430UTB9"/>
<dbReference type="Gene3D" id="3.40.50.300">
    <property type="entry name" value="P-loop containing nucleotide triphosphate hydrolases"/>
    <property type="match status" value="1"/>
</dbReference>
<dbReference type="PROSITE" id="PS50893">
    <property type="entry name" value="ABC_TRANSPORTER_2"/>
    <property type="match status" value="1"/>
</dbReference>
<dbReference type="InterPro" id="IPR039421">
    <property type="entry name" value="Type_1_exporter"/>
</dbReference>
<feature type="transmembrane region" description="Helical" evidence="7">
    <location>
        <begin position="53"/>
        <end position="74"/>
    </location>
</feature>
<evidence type="ECO:0000256" key="2">
    <source>
        <dbReference type="ARBA" id="ARBA00022692"/>
    </source>
</evidence>
<dbReference type="InterPro" id="IPR036640">
    <property type="entry name" value="ABC1_TM_sf"/>
</dbReference>
<name>A0A430UTB9_THESC</name>
<dbReference type="GO" id="GO:0140359">
    <property type="term" value="F:ABC-type transporter activity"/>
    <property type="evidence" value="ECO:0007669"/>
    <property type="project" value="InterPro"/>
</dbReference>
<dbReference type="RefSeq" id="WP_126204991.1">
    <property type="nucleotide sequence ID" value="NZ_PEMJ01000339.1"/>
</dbReference>
<dbReference type="PROSITE" id="PS50929">
    <property type="entry name" value="ABC_TM1F"/>
    <property type="match status" value="1"/>
</dbReference>
<dbReference type="CDD" id="cd07346">
    <property type="entry name" value="ABC_6TM_exporters"/>
    <property type="match status" value="1"/>
</dbReference>
<proteinExistence type="predicted"/>
<evidence type="ECO:0000259" key="8">
    <source>
        <dbReference type="PROSITE" id="PS50893"/>
    </source>
</evidence>
<feature type="transmembrane region" description="Helical" evidence="7">
    <location>
        <begin position="15"/>
        <end position="41"/>
    </location>
</feature>
<evidence type="ECO:0000256" key="1">
    <source>
        <dbReference type="ARBA" id="ARBA00004651"/>
    </source>
</evidence>
<dbReference type="SUPFAM" id="SSF90123">
    <property type="entry name" value="ABC transporter transmembrane region"/>
    <property type="match status" value="1"/>
</dbReference>
<keyword evidence="3" id="KW-0547">Nucleotide-binding</keyword>
<evidence type="ECO:0000313" key="11">
    <source>
        <dbReference type="Proteomes" id="UP000287155"/>
    </source>
</evidence>
<keyword evidence="5 7" id="KW-1133">Transmembrane helix</keyword>
<dbReference type="Gene3D" id="1.20.1560.10">
    <property type="entry name" value="ABC transporter type 1, transmembrane domain"/>
    <property type="match status" value="1"/>
</dbReference>
<dbReference type="InterPro" id="IPR017871">
    <property type="entry name" value="ABC_transporter-like_CS"/>
</dbReference>
<evidence type="ECO:0000256" key="3">
    <source>
        <dbReference type="ARBA" id="ARBA00022741"/>
    </source>
</evidence>
<evidence type="ECO:0000256" key="5">
    <source>
        <dbReference type="ARBA" id="ARBA00022989"/>
    </source>
</evidence>
<dbReference type="GO" id="GO:0005886">
    <property type="term" value="C:plasma membrane"/>
    <property type="evidence" value="ECO:0007669"/>
    <property type="project" value="UniProtKB-SubCell"/>
</dbReference>
<organism evidence="10 11">
    <name type="scientific">Thermus scotoductus</name>
    <dbReference type="NCBI Taxonomy" id="37636"/>
    <lineage>
        <taxon>Bacteria</taxon>
        <taxon>Thermotogati</taxon>
        <taxon>Deinococcota</taxon>
        <taxon>Deinococci</taxon>
        <taxon>Thermales</taxon>
        <taxon>Thermaceae</taxon>
        <taxon>Thermus</taxon>
    </lineage>
</organism>
<dbReference type="GO" id="GO:0016887">
    <property type="term" value="F:ATP hydrolysis activity"/>
    <property type="evidence" value="ECO:0007669"/>
    <property type="project" value="InterPro"/>
</dbReference>
<dbReference type="InterPro" id="IPR011527">
    <property type="entry name" value="ABC1_TM_dom"/>
</dbReference>
<dbReference type="InterPro" id="IPR027417">
    <property type="entry name" value="P-loop_NTPase"/>
</dbReference>
<dbReference type="SUPFAM" id="SSF52540">
    <property type="entry name" value="P-loop containing nucleoside triphosphate hydrolases"/>
    <property type="match status" value="1"/>
</dbReference>
<dbReference type="Pfam" id="PF00005">
    <property type="entry name" value="ABC_tran"/>
    <property type="match status" value="1"/>
</dbReference>
<dbReference type="SMART" id="SM00382">
    <property type="entry name" value="AAA"/>
    <property type="match status" value="1"/>
</dbReference>
<dbReference type="GO" id="GO:0005524">
    <property type="term" value="F:ATP binding"/>
    <property type="evidence" value="ECO:0007669"/>
    <property type="project" value="UniProtKB-KW"/>
</dbReference>
<dbReference type="GO" id="GO:0034040">
    <property type="term" value="F:ATPase-coupled lipid transmembrane transporter activity"/>
    <property type="evidence" value="ECO:0007669"/>
    <property type="project" value="TreeGrafter"/>
</dbReference>
<feature type="transmembrane region" description="Helical" evidence="7">
    <location>
        <begin position="255"/>
        <end position="282"/>
    </location>
</feature>
<reference evidence="10 11" key="1">
    <citation type="journal article" date="2019" name="Extremophiles">
        <title>Biogeography of thermophiles and predominance of Thermus scotoductus in domestic water heaters.</title>
        <authorList>
            <person name="Wilpiszeski R.L."/>
            <person name="Zhang Z."/>
            <person name="House C.H."/>
        </authorList>
    </citation>
    <scope>NUCLEOTIDE SEQUENCE [LARGE SCALE GENOMIC DNA]</scope>
    <source>
        <strain evidence="10 11">14_S14</strain>
    </source>
</reference>
<evidence type="ECO:0000256" key="7">
    <source>
        <dbReference type="SAM" id="Phobius"/>
    </source>
</evidence>
<feature type="domain" description="ABC transmembrane type-1" evidence="9">
    <location>
        <begin position="17"/>
        <end position="300"/>
    </location>
</feature>
<evidence type="ECO:0000259" key="9">
    <source>
        <dbReference type="PROSITE" id="PS50929"/>
    </source>
</evidence>
<feature type="domain" description="ABC transporter" evidence="8">
    <location>
        <begin position="326"/>
        <end position="507"/>
    </location>
</feature>
<keyword evidence="6 7" id="KW-0472">Membrane</keyword>